<gene>
    <name evidence="2" type="ORF">DSTB1V02_LOCUS5084</name>
</gene>
<feature type="compositionally biased region" description="Pro residues" evidence="1">
    <location>
        <begin position="13"/>
        <end position="27"/>
    </location>
</feature>
<dbReference type="EMBL" id="LR900321">
    <property type="protein sequence ID" value="CAD7245210.1"/>
    <property type="molecule type" value="Genomic_DNA"/>
</dbReference>
<evidence type="ECO:0008006" key="4">
    <source>
        <dbReference type="Google" id="ProtNLM"/>
    </source>
</evidence>
<keyword evidence="3" id="KW-1185">Reference proteome</keyword>
<protein>
    <recommendedName>
        <fullName evidence="4">WAP domain-containing protein</fullName>
    </recommendedName>
</protein>
<evidence type="ECO:0000313" key="2">
    <source>
        <dbReference type="EMBL" id="CAD7245210.1"/>
    </source>
</evidence>
<organism evidence="2">
    <name type="scientific">Darwinula stevensoni</name>
    <dbReference type="NCBI Taxonomy" id="69355"/>
    <lineage>
        <taxon>Eukaryota</taxon>
        <taxon>Metazoa</taxon>
        <taxon>Ecdysozoa</taxon>
        <taxon>Arthropoda</taxon>
        <taxon>Crustacea</taxon>
        <taxon>Oligostraca</taxon>
        <taxon>Ostracoda</taxon>
        <taxon>Podocopa</taxon>
        <taxon>Podocopida</taxon>
        <taxon>Darwinulocopina</taxon>
        <taxon>Darwinuloidea</taxon>
        <taxon>Darwinulidae</taxon>
        <taxon>Darwinula</taxon>
    </lineage>
</organism>
<name>A0A7R9A6B9_9CRUS</name>
<sequence>MIRRIASDLFSLSPPPSKRGRPSPPACPRKGPRSPTGPRRRVGREVSWVTSELPPISRLLPGSGRLLPAGTCPANNGRTCRRPAPRTCNSNADCAQGGVCCQGCGTNKVCMRAVLTCSDTTCASGRTCAMVHPICDHFNAPCYFKPTCLPAGRQSAAAGSSARTVLGTLSEGFRLISFLRRTLRPPSPLNLPFGDATSDMSAGGDLSAGDDMSAGGDLHLRPVPDCIAVSPHKKA</sequence>
<evidence type="ECO:0000256" key="1">
    <source>
        <dbReference type="SAM" id="MobiDB-lite"/>
    </source>
</evidence>
<proteinExistence type="predicted"/>
<reference evidence="2" key="1">
    <citation type="submission" date="2020-11" db="EMBL/GenBank/DDBJ databases">
        <authorList>
            <person name="Tran Van P."/>
        </authorList>
    </citation>
    <scope>NUCLEOTIDE SEQUENCE</scope>
</reference>
<feature type="region of interest" description="Disordered" evidence="1">
    <location>
        <begin position="1"/>
        <end position="46"/>
    </location>
</feature>
<dbReference type="Proteomes" id="UP000677054">
    <property type="component" value="Unassembled WGS sequence"/>
</dbReference>
<accession>A0A7R9A6B9</accession>
<dbReference type="EMBL" id="CAJPEV010000804">
    <property type="protein sequence ID" value="CAG0888671.1"/>
    <property type="molecule type" value="Genomic_DNA"/>
</dbReference>
<evidence type="ECO:0000313" key="3">
    <source>
        <dbReference type="Proteomes" id="UP000677054"/>
    </source>
</evidence>
<dbReference type="AlphaFoldDB" id="A0A7R9A6B9"/>